<gene>
    <name evidence="1" type="ORF">QP354_01815</name>
</gene>
<dbReference type="RefSeq" id="WP_020807553.1">
    <property type="nucleotide sequence ID" value="NZ_BEXI01000001.1"/>
</dbReference>
<protein>
    <submittedName>
        <fullName evidence="1">Uncharacterized protein</fullName>
    </submittedName>
</protein>
<organism evidence="1 2">
    <name type="scientific">Lactobacillus paragasseri</name>
    <dbReference type="NCBI Taxonomy" id="2107999"/>
    <lineage>
        <taxon>Bacteria</taxon>
        <taxon>Bacillati</taxon>
        <taxon>Bacillota</taxon>
        <taxon>Bacilli</taxon>
        <taxon>Lactobacillales</taxon>
        <taxon>Lactobacillaceae</taxon>
        <taxon>Lactobacillus</taxon>
    </lineage>
</organism>
<name>A0AAQ2K820_9LACO</name>
<dbReference type="EMBL" id="JASOLY010000002">
    <property type="protein sequence ID" value="MDK6867815.1"/>
    <property type="molecule type" value="Genomic_DNA"/>
</dbReference>
<evidence type="ECO:0000313" key="2">
    <source>
        <dbReference type="Proteomes" id="UP001232113"/>
    </source>
</evidence>
<reference evidence="1" key="1">
    <citation type="submission" date="2023-05" db="EMBL/GenBank/DDBJ databases">
        <title>Cataloging the Phylogenetic Diversity of Human Bladder Bacteria.</title>
        <authorList>
            <person name="Du J."/>
        </authorList>
    </citation>
    <scope>NUCLEOTIDE SEQUENCE</scope>
    <source>
        <strain evidence="1">UMB6975B</strain>
    </source>
</reference>
<dbReference type="Proteomes" id="UP001232113">
    <property type="component" value="Unassembled WGS sequence"/>
</dbReference>
<comment type="caution">
    <text evidence="1">The sequence shown here is derived from an EMBL/GenBank/DDBJ whole genome shotgun (WGS) entry which is preliminary data.</text>
</comment>
<accession>A0AAQ2K820</accession>
<proteinExistence type="predicted"/>
<sequence length="90" mass="10743">MCQNKCIYCTFNPITHMGADFISGKPIDKKFKKKIDLWDGMDWKYATYIYTDKESFTLETDEPDSECYERQYTHTLIDYCPKCGRRLTDE</sequence>
<dbReference type="AlphaFoldDB" id="A0AAQ2K820"/>
<evidence type="ECO:0000313" key="1">
    <source>
        <dbReference type="EMBL" id="MDK6867815.1"/>
    </source>
</evidence>